<evidence type="ECO:0000313" key="2">
    <source>
        <dbReference type="Proteomes" id="UP000475532"/>
    </source>
</evidence>
<dbReference type="RefSeq" id="WP_163057760.1">
    <property type="nucleotide sequence ID" value="NZ_JAAGLI010000496.1"/>
</dbReference>
<dbReference type="Proteomes" id="UP000475532">
    <property type="component" value="Unassembled WGS sequence"/>
</dbReference>
<name>A0A6L9QGL6_9ACTN</name>
<dbReference type="AlphaFoldDB" id="A0A6L9QGL6"/>
<organism evidence="1 2">
    <name type="scientific">Actinomadura bangladeshensis</name>
    <dbReference type="NCBI Taxonomy" id="453573"/>
    <lineage>
        <taxon>Bacteria</taxon>
        <taxon>Bacillati</taxon>
        <taxon>Actinomycetota</taxon>
        <taxon>Actinomycetes</taxon>
        <taxon>Streptosporangiales</taxon>
        <taxon>Thermomonosporaceae</taxon>
        <taxon>Actinomadura</taxon>
    </lineage>
</organism>
<gene>
    <name evidence="1" type="ORF">G3I70_19075</name>
</gene>
<comment type="caution">
    <text evidence="1">The sequence shown here is derived from an EMBL/GenBank/DDBJ whole genome shotgun (WGS) entry which is preliminary data.</text>
</comment>
<sequence length="75" mass="8975">MARELVDVELKWDGRRIDSFISEVDPDDPEDVHGLFRDAITHDTNGRNRRASEYEIHLRRKRNGQYLFKYVGRSR</sequence>
<evidence type="ECO:0000313" key="1">
    <source>
        <dbReference type="EMBL" id="NEA24577.1"/>
    </source>
</evidence>
<proteinExistence type="predicted"/>
<protein>
    <submittedName>
        <fullName evidence="1">Uncharacterized protein</fullName>
    </submittedName>
</protein>
<dbReference type="EMBL" id="JAAGLI010000496">
    <property type="protein sequence ID" value="NEA24577.1"/>
    <property type="molecule type" value="Genomic_DNA"/>
</dbReference>
<reference evidence="1 2" key="1">
    <citation type="submission" date="2020-01" db="EMBL/GenBank/DDBJ databases">
        <title>Insect and environment-associated Actinomycetes.</title>
        <authorList>
            <person name="Currrie C."/>
            <person name="Chevrette M."/>
            <person name="Carlson C."/>
            <person name="Stubbendieck R."/>
            <person name="Wendt-Pienkowski E."/>
        </authorList>
    </citation>
    <scope>NUCLEOTIDE SEQUENCE [LARGE SCALE GENOMIC DNA]</scope>
    <source>
        <strain evidence="1 2">SID10258</strain>
    </source>
</reference>
<accession>A0A6L9QGL6</accession>